<reference evidence="2 3" key="1">
    <citation type="submission" date="2024-01" db="EMBL/GenBank/DDBJ databases">
        <title>The genomes of 5 underutilized Papilionoideae crops provide insights into root nodulation and disease resistanc.</title>
        <authorList>
            <person name="Jiang F."/>
        </authorList>
    </citation>
    <scope>NUCLEOTIDE SEQUENCE [LARGE SCALE GENOMIC DNA]</scope>
    <source>
        <strain evidence="2">DUOXIRENSHENG_FW03</strain>
        <tissue evidence="2">Leaves</tissue>
    </source>
</reference>
<dbReference type="EMBL" id="JAYMYS010000002">
    <property type="protein sequence ID" value="KAK7405362.1"/>
    <property type="molecule type" value="Genomic_DNA"/>
</dbReference>
<name>A0AAN9STV3_PSOTE</name>
<dbReference type="AlphaFoldDB" id="A0AAN9STV3"/>
<comment type="caution">
    <text evidence="2">The sequence shown here is derived from an EMBL/GenBank/DDBJ whole genome shotgun (WGS) entry which is preliminary data.</text>
</comment>
<keyword evidence="3" id="KW-1185">Reference proteome</keyword>
<feature type="transmembrane region" description="Helical" evidence="1">
    <location>
        <begin position="7"/>
        <end position="25"/>
    </location>
</feature>
<accession>A0AAN9STV3</accession>
<keyword evidence="1" id="KW-0472">Membrane</keyword>
<proteinExistence type="predicted"/>
<keyword evidence="1" id="KW-1133">Transmembrane helix</keyword>
<dbReference type="Proteomes" id="UP001386955">
    <property type="component" value="Unassembled WGS sequence"/>
</dbReference>
<sequence length="137" mass="14267">MTSNSQRFCFNGTALLILLTYFMWIPDPEASIEALAWCEDVIGGSDAIDSVVNCDNVDGSDNDDNNEFINNVFYGGGKGFSIGGDVNGGNTIGSNVNCGNVNDGGVGGLTIVASSRGYVGGWDTIGGRGVKQKTKLN</sequence>
<keyword evidence="1" id="KW-0812">Transmembrane</keyword>
<protein>
    <submittedName>
        <fullName evidence="2">Uncharacterized protein</fullName>
    </submittedName>
</protein>
<evidence type="ECO:0000256" key="1">
    <source>
        <dbReference type="SAM" id="Phobius"/>
    </source>
</evidence>
<evidence type="ECO:0000313" key="3">
    <source>
        <dbReference type="Proteomes" id="UP001386955"/>
    </source>
</evidence>
<evidence type="ECO:0000313" key="2">
    <source>
        <dbReference type="EMBL" id="KAK7405362.1"/>
    </source>
</evidence>
<gene>
    <name evidence="2" type="ORF">VNO78_06611</name>
</gene>
<organism evidence="2 3">
    <name type="scientific">Psophocarpus tetragonolobus</name>
    <name type="common">Winged bean</name>
    <name type="synonym">Dolichos tetragonolobus</name>
    <dbReference type="NCBI Taxonomy" id="3891"/>
    <lineage>
        <taxon>Eukaryota</taxon>
        <taxon>Viridiplantae</taxon>
        <taxon>Streptophyta</taxon>
        <taxon>Embryophyta</taxon>
        <taxon>Tracheophyta</taxon>
        <taxon>Spermatophyta</taxon>
        <taxon>Magnoliopsida</taxon>
        <taxon>eudicotyledons</taxon>
        <taxon>Gunneridae</taxon>
        <taxon>Pentapetalae</taxon>
        <taxon>rosids</taxon>
        <taxon>fabids</taxon>
        <taxon>Fabales</taxon>
        <taxon>Fabaceae</taxon>
        <taxon>Papilionoideae</taxon>
        <taxon>50 kb inversion clade</taxon>
        <taxon>NPAAA clade</taxon>
        <taxon>indigoferoid/millettioid clade</taxon>
        <taxon>Phaseoleae</taxon>
        <taxon>Psophocarpus</taxon>
    </lineage>
</organism>